<dbReference type="Pfam" id="PF00196">
    <property type="entry name" value="GerE"/>
    <property type="match status" value="1"/>
</dbReference>
<dbReference type="RefSeq" id="WP_138192044.1">
    <property type="nucleotide sequence ID" value="NZ_VCIW01000001.1"/>
</dbReference>
<dbReference type="PANTHER" id="PTHR43214">
    <property type="entry name" value="TWO-COMPONENT RESPONSE REGULATOR"/>
    <property type="match status" value="1"/>
</dbReference>
<feature type="domain" description="Response regulatory" evidence="7">
    <location>
        <begin position="20"/>
        <end position="136"/>
    </location>
</feature>
<dbReference type="PROSITE" id="PS50043">
    <property type="entry name" value="HTH_LUXR_2"/>
    <property type="match status" value="1"/>
</dbReference>
<keyword evidence="9" id="KW-1185">Reference proteome</keyword>
<evidence type="ECO:0000256" key="3">
    <source>
        <dbReference type="ARBA" id="ARBA00023125"/>
    </source>
</evidence>
<dbReference type="CDD" id="cd17535">
    <property type="entry name" value="REC_NarL-like"/>
    <property type="match status" value="1"/>
</dbReference>
<keyword evidence="4" id="KW-0804">Transcription</keyword>
<dbReference type="PROSITE" id="PS50110">
    <property type="entry name" value="RESPONSE_REGULATORY"/>
    <property type="match status" value="1"/>
</dbReference>
<sequence length="239" mass="24851">MSGTNDSGKEAAAASKSAIRVLLVDDHAIVRQGLVFYLGMQNDLDIVGEAANGVEAVSRAAELKPDVILMDLFMPEKNGIEATRDIRAMDAKARIIVLTSFSEQDHVLSAIKAGANGYLLKDADPADIANAIRGAHAGRPQLHPAAAAQLMSHVAATQDHPAAPAAAPTGPASPDALTPREAEILSFLARGYSNKEIAAACGIAEKTVKTHVSSLLSKLGVADRTQAALYAVKNGLVES</sequence>
<dbReference type="Proteomes" id="UP000309676">
    <property type="component" value="Unassembled WGS sequence"/>
</dbReference>
<evidence type="ECO:0000256" key="2">
    <source>
        <dbReference type="ARBA" id="ARBA00023015"/>
    </source>
</evidence>
<feature type="modified residue" description="4-aspartylphosphate" evidence="5">
    <location>
        <position position="71"/>
    </location>
</feature>
<feature type="domain" description="HTH luxR-type" evidence="6">
    <location>
        <begin position="170"/>
        <end position="235"/>
    </location>
</feature>
<dbReference type="SMART" id="SM00421">
    <property type="entry name" value="HTH_LUXR"/>
    <property type="match status" value="1"/>
</dbReference>
<dbReference type="InterPro" id="IPR016032">
    <property type="entry name" value="Sig_transdc_resp-reg_C-effctor"/>
</dbReference>
<reference evidence="8 9" key="1">
    <citation type="submission" date="2019-05" db="EMBL/GenBank/DDBJ databases">
        <authorList>
            <person name="Narsing Rao M.P."/>
            <person name="Li W.J."/>
        </authorList>
    </citation>
    <scope>NUCLEOTIDE SEQUENCE [LARGE SCALE GENOMIC DNA]</scope>
    <source>
        <strain evidence="8 9">SYSU_K30003</strain>
    </source>
</reference>
<dbReference type="InterPro" id="IPR000792">
    <property type="entry name" value="Tscrpt_reg_LuxR_C"/>
</dbReference>
<organism evidence="8 9">
    <name type="scientific">Paenibacillus antri</name>
    <dbReference type="NCBI Taxonomy" id="2582848"/>
    <lineage>
        <taxon>Bacteria</taxon>
        <taxon>Bacillati</taxon>
        <taxon>Bacillota</taxon>
        <taxon>Bacilli</taxon>
        <taxon>Bacillales</taxon>
        <taxon>Paenibacillaceae</taxon>
        <taxon>Paenibacillus</taxon>
    </lineage>
</organism>
<dbReference type="GO" id="GO:0003677">
    <property type="term" value="F:DNA binding"/>
    <property type="evidence" value="ECO:0007669"/>
    <property type="project" value="UniProtKB-KW"/>
</dbReference>
<dbReference type="OrthoDB" id="9780153at2"/>
<dbReference type="GO" id="GO:0006355">
    <property type="term" value="P:regulation of DNA-templated transcription"/>
    <property type="evidence" value="ECO:0007669"/>
    <property type="project" value="InterPro"/>
</dbReference>
<dbReference type="SUPFAM" id="SSF52172">
    <property type="entry name" value="CheY-like"/>
    <property type="match status" value="1"/>
</dbReference>
<evidence type="ECO:0000256" key="5">
    <source>
        <dbReference type="PROSITE-ProRule" id="PRU00169"/>
    </source>
</evidence>
<comment type="caution">
    <text evidence="8">The sequence shown here is derived from an EMBL/GenBank/DDBJ whole genome shotgun (WGS) entry which is preliminary data.</text>
</comment>
<dbReference type="EMBL" id="VCIW01000001">
    <property type="protein sequence ID" value="TLS54183.1"/>
    <property type="molecule type" value="Genomic_DNA"/>
</dbReference>
<dbReference type="AlphaFoldDB" id="A0A5R9GLY5"/>
<dbReference type="InterPro" id="IPR058245">
    <property type="entry name" value="NreC/VraR/RcsB-like_REC"/>
</dbReference>
<evidence type="ECO:0000313" key="9">
    <source>
        <dbReference type="Proteomes" id="UP000309676"/>
    </source>
</evidence>
<gene>
    <name evidence="8" type="ORF">FE782_02215</name>
</gene>
<protein>
    <submittedName>
        <fullName evidence="8">Response regulator transcription factor</fullName>
    </submittedName>
</protein>
<evidence type="ECO:0000313" key="8">
    <source>
        <dbReference type="EMBL" id="TLS54183.1"/>
    </source>
</evidence>
<name>A0A5R9GLY5_9BACL</name>
<evidence type="ECO:0000256" key="4">
    <source>
        <dbReference type="ARBA" id="ARBA00023163"/>
    </source>
</evidence>
<evidence type="ECO:0000256" key="1">
    <source>
        <dbReference type="ARBA" id="ARBA00022553"/>
    </source>
</evidence>
<keyword evidence="1 5" id="KW-0597">Phosphoprotein</keyword>
<dbReference type="InterPro" id="IPR001789">
    <property type="entry name" value="Sig_transdc_resp-reg_receiver"/>
</dbReference>
<dbReference type="PROSITE" id="PS00622">
    <property type="entry name" value="HTH_LUXR_1"/>
    <property type="match status" value="1"/>
</dbReference>
<dbReference type="CDD" id="cd06170">
    <property type="entry name" value="LuxR_C_like"/>
    <property type="match status" value="1"/>
</dbReference>
<evidence type="ECO:0000259" key="7">
    <source>
        <dbReference type="PROSITE" id="PS50110"/>
    </source>
</evidence>
<dbReference type="GO" id="GO:0000160">
    <property type="term" value="P:phosphorelay signal transduction system"/>
    <property type="evidence" value="ECO:0007669"/>
    <property type="project" value="InterPro"/>
</dbReference>
<dbReference type="SUPFAM" id="SSF46894">
    <property type="entry name" value="C-terminal effector domain of the bipartite response regulators"/>
    <property type="match status" value="1"/>
</dbReference>
<dbReference type="PRINTS" id="PR00038">
    <property type="entry name" value="HTHLUXR"/>
</dbReference>
<evidence type="ECO:0000259" key="6">
    <source>
        <dbReference type="PROSITE" id="PS50043"/>
    </source>
</evidence>
<dbReference type="InterPro" id="IPR011006">
    <property type="entry name" value="CheY-like_superfamily"/>
</dbReference>
<dbReference type="PANTHER" id="PTHR43214:SF43">
    <property type="entry name" value="TWO-COMPONENT RESPONSE REGULATOR"/>
    <property type="match status" value="1"/>
</dbReference>
<keyword evidence="2" id="KW-0805">Transcription regulation</keyword>
<keyword evidence="3" id="KW-0238">DNA-binding</keyword>
<dbReference type="InterPro" id="IPR039420">
    <property type="entry name" value="WalR-like"/>
</dbReference>
<accession>A0A5R9GLY5</accession>
<dbReference type="Gene3D" id="3.40.50.2300">
    <property type="match status" value="1"/>
</dbReference>
<dbReference type="Pfam" id="PF00072">
    <property type="entry name" value="Response_reg"/>
    <property type="match status" value="1"/>
</dbReference>
<dbReference type="SMART" id="SM00448">
    <property type="entry name" value="REC"/>
    <property type="match status" value="1"/>
</dbReference>
<proteinExistence type="predicted"/>